<proteinExistence type="predicted"/>
<evidence type="ECO:0000313" key="3">
    <source>
        <dbReference type="Proteomes" id="UP000276215"/>
    </source>
</evidence>
<organism evidence="2 3">
    <name type="scientific">Choiromyces venosus 120613-1</name>
    <dbReference type="NCBI Taxonomy" id="1336337"/>
    <lineage>
        <taxon>Eukaryota</taxon>
        <taxon>Fungi</taxon>
        <taxon>Dikarya</taxon>
        <taxon>Ascomycota</taxon>
        <taxon>Pezizomycotina</taxon>
        <taxon>Pezizomycetes</taxon>
        <taxon>Pezizales</taxon>
        <taxon>Tuberaceae</taxon>
        <taxon>Choiromyces</taxon>
    </lineage>
</organism>
<keyword evidence="3" id="KW-1185">Reference proteome</keyword>
<protein>
    <submittedName>
        <fullName evidence="2">Uncharacterized protein</fullName>
    </submittedName>
</protein>
<dbReference type="OrthoDB" id="4349822at2759"/>
<name>A0A3N4JIE4_9PEZI</name>
<accession>A0A3N4JIE4</accession>
<evidence type="ECO:0000313" key="2">
    <source>
        <dbReference type="EMBL" id="RPA97983.1"/>
    </source>
</evidence>
<sequence>MPSTPPRNGPKGEWTTPTRVRILTLLDMGVSQAEASCQTGVSCPTANLWSKTRCSRPNHTCSGHPVSTRKCLEDLETENQSTISVSRNNREYDRGN</sequence>
<dbReference type="Proteomes" id="UP000276215">
    <property type="component" value="Unassembled WGS sequence"/>
</dbReference>
<evidence type="ECO:0000256" key="1">
    <source>
        <dbReference type="SAM" id="MobiDB-lite"/>
    </source>
</evidence>
<gene>
    <name evidence="2" type="ORF">L873DRAFT_1084293</name>
</gene>
<dbReference type="AlphaFoldDB" id="A0A3N4JIE4"/>
<feature type="region of interest" description="Disordered" evidence="1">
    <location>
        <begin position="77"/>
        <end position="96"/>
    </location>
</feature>
<reference evidence="2 3" key="1">
    <citation type="journal article" date="2018" name="Nat. Ecol. Evol.">
        <title>Pezizomycetes genomes reveal the molecular basis of ectomycorrhizal truffle lifestyle.</title>
        <authorList>
            <person name="Murat C."/>
            <person name="Payen T."/>
            <person name="Noel B."/>
            <person name="Kuo A."/>
            <person name="Morin E."/>
            <person name="Chen J."/>
            <person name="Kohler A."/>
            <person name="Krizsan K."/>
            <person name="Balestrini R."/>
            <person name="Da Silva C."/>
            <person name="Montanini B."/>
            <person name="Hainaut M."/>
            <person name="Levati E."/>
            <person name="Barry K.W."/>
            <person name="Belfiori B."/>
            <person name="Cichocki N."/>
            <person name="Clum A."/>
            <person name="Dockter R.B."/>
            <person name="Fauchery L."/>
            <person name="Guy J."/>
            <person name="Iotti M."/>
            <person name="Le Tacon F."/>
            <person name="Lindquist E.A."/>
            <person name="Lipzen A."/>
            <person name="Malagnac F."/>
            <person name="Mello A."/>
            <person name="Molinier V."/>
            <person name="Miyauchi S."/>
            <person name="Poulain J."/>
            <person name="Riccioni C."/>
            <person name="Rubini A."/>
            <person name="Sitrit Y."/>
            <person name="Splivallo R."/>
            <person name="Traeger S."/>
            <person name="Wang M."/>
            <person name="Zifcakova L."/>
            <person name="Wipf D."/>
            <person name="Zambonelli A."/>
            <person name="Paolocci F."/>
            <person name="Nowrousian M."/>
            <person name="Ottonello S."/>
            <person name="Baldrian P."/>
            <person name="Spatafora J.W."/>
            <person name="Henrissat B."/>
            <person name="Nagy L.G."/>
            <person name="Aury J.M."/>
            <person name="Wincker P."/>
            <person name="Grigoriev I.V."/>
            <person name="Bonfante P."/>
            <person name="Martin F.M."/>
        </authorList>
    </citation>
    <scope>NUCLEOTIDE SEQUENCE [LARGE SCALE GENOMIC DNA]</scope>
    <source>
        <strain evidence="2 3">120613-1</strain>
    </source>
</reference>
<dbReference type="EMBL" id="ML120400">
    <property type="protein sequence ID" value="RPA97983.1"/>
    <property type="molecule type" value="Genomic_DNA"/>
</dbReference>
<feature type="compositionally biased region" description="Polar residues" evidence="1">
    <location>
        <begin position="78"/>
        <end position="87"/>
    </location>
</feature>